<evidence type="ECO:0000256" key="3">
    <source>
        <dbReference type="ARBA" id="ARBA00022723"/>
    </source>
</evidence>
<dbReference type="InterPro" id="IPR016166">
    <property type="entry name" value="FAD-bd_PCMH"/>
</dbReference>
<accession>A0A8H4REF0</accession>
<dbReference type="InterPro" id="IPR016169">
    <property type="entry name" value="FAD-bd_PCMH_sub2"/>
</dbReference>
<dbReference type="InterPro" id="IPR017972">
    <property type="entry name" value="Cyt_P450_CS"/>
</dbReference>
<dbReference type="InterPro" id="IPR050121">
    <property type="entry name" value="Cytochrome_P450_monoxygenase"/>
</dbReference>
<dbReference type="PROSITE" id="PS00086">
    <property type="entry name" value="CYTOCHROME_P450"/>
    <property type="match status" value="1"/>
</dbReference>
<dbReference type="PANTHER" id="PTHR24305">
    <property type="entry name" value="CYTOCHROME P450"/>
    <property type="match status" value="1"/>
</dbReference>
<name>A0A8H4REF0_9HELO</name>
<dbReference type="GO" id="GO:0016705">
    <property type="term" value="F:oxidoreductase activity, acting on paired donors, with incorporation or reduction of molecular oxygen"/>
    <property type="evidence" value="ECO:0007669"/>
    <property type="project" value="InterPro"/>
</dbReference>
<dbReference type="SUPFAM" id="SSF56176">
    <property type="entry name" value="FAD-binding/transporter-associated domain-like"/>
    <property type="match status" value="1"/>
</dbReference>
<sequence length="864" mass="96085">MGVFKKGPRNPFALASKVWLSNLYSVFRPYSSGKILTGMVALQDESFHKMLRQPFASIYSARAISAVEHHVDSSVQALLSKLREFASRAETFDFGFWMQLFVFDALCEVTFSQRLGFIEQGDDVDNMLQLVWQQFHDGAPISQMPWTDYIWRKNPLIMRLWPNFRMTPIVPFALGEIKKRKDEISKEGKGASMQDILSRFIEAQEATPSVPEWALITWTLGGIGAGGDTSVNIIRALFHNLLTHPDTLEKLRGELAMGMSEKYDKLTWKDAKSLPYLSACILEATRIHPSIGLHLERITPKEGVTLSGTYIPAGTVVGANAWVINRDPTVFGIDADSWNPGRWLNQDEAIRMRMTQTLFSFGAGHRMCPGRNLFEMICVKLLLAVIDEFELHLPTSAQHLAVENSWLLKQTGFHIRLRWSATSKIAASDEAKIRRLLAPDEIITPESDSFATWATCWAANLDRHPSLVLQPKSLPALQRIVKFLYESSLDFAIHSTGTGSSSARDIILSMAHFNEVCFNAEQETVILGAGQKWENVYRKLEQQAPGYALVGARQSYVSVAGTILTGGLSWLSGEFGLMSDPTNFLDAQLVLKDGRHMWASEDPELLWSLRGGGGNFGVMSAVKVKTFPYPRTFYAGLVIYPQTSLVAVSRALADFVNSNRDPRAVCHAFVVRPKALFFKAPYLGVGLFIFDGHGREHAESQVGFKWAFEIEGAQNMTAEMTFSQLGGFSARDEAIVKGQTRASMSGSIMLDVDAQMLVRASKWLDDVIFANPAFEEGSYVILETLQERTFNTVTSAEDTAWPHGFKGHVLQLAVGTQLNHPFPGELASTLVQQGVREIAPGCREGDYLPSFVADGALVEKVYNP</sequence>
<comment type="cofactor">
    <cofactor evidence="1">
        <name>heme</name>
        <dbReference type="ChEBI" id="CHEBI:30413"/>
    </cofactor>
</comment>
<dbReference type="InterPro" id="IPR036318">
    <property type="entry name" value="FAD-bd_PCMH-like_sf"/>
</dbReference>
<dbReference type="Pfam" id="PF00067">
    <property type="entry name" value="p450"/>
    <property type="match status" value="1"/>
</dbReference>
<reference evidence="8 9" key="1">
    <citation type="submission" date="2020-03" db="EMBL/GenBank/DDBJ databases">
        <title>Draft Genome Sequence of Cudoniella acicularis.</title>
        <authorList>
            <person name="Buettner E."/>
            <person name="Kellner H."/>
        </authorList>
    </citation>
    <scope>NUCLEOTIDE SEQUENCE [LARGE SCALE GENOMIC DNA]</scope>
    <source>
        <strain evidence="8 9">DSM 108380</strain>
    </source>
</reference>
<dbReference type="InterPro" id="IPR036396">
    <property type="entry name" value="Cyt_P450_sf"/>
</dbReference>
<feature type="domain" description="FAD-binding PCMH-type" evidence="7">
    <location>
        <begin position="461"/>
        <end position="629"/>
    </location>
</feature>
<evidence type="ECO:0000259" key="7">
    <source>
        <dbReference type="PROSITE" id="PS51387"/>
    </source>
</evidence>
<gene>
    <name evidence="8" type="ORF">G7Y89_g9555</name>
</gene>
<keyword evidence="9" id="KW-1185">Reference proteome</keyword>
<dbReference type="InterPro" id="IPR001128">
    <property type="entry name" value="Cyt_P450"/>
</dbReference>
<keyword evidence="3" id="KW-0479">Metal-binding</keyword>
<evidence type="ECO:0000256" key="2">
    <source>
        <dbReference type="ARBA" id="ARBA00022617"/>
    </source>
</evidence>
<dbReference type="GO" id="GO:0020037">
    <property type="term" value="F:heme binding"/>
    <property type="evidence" value="ECO:0007669"/>
    <property type="project" value="InterPro"/>
</dbReference>
<dbReference type="SUPFAM" id="SSF48264">
    <property type="entry name" value="Cytochrome P450"/>
    <property type="match status" value="1"/>
</dbReference>
<evidence type="ECO:0000313" key="9">
    <source>
        <dbReference type="Proteomes" id="UP000566819"/>
    </source>
</evidence>
<evidence type="ECO:0000256" key="6">
    <source>
        <dbReference type="ARBA" id="ARBA00023033"/>
    </source>
</evidence>
<dbReference type="EMBL" id="JAAMPI010000789">
    <property type="protein sequence ID" value="KAF4628595.1"/>
    <property type="molecule type" value="Genomic_DNA"/>
</dbReference>
<dbReference type="GO" id="GO:0071949">
    <property type="term" value="F:FAD binding"/>
    <property type="evidence" value="ECO:0007669"/>
    <property type="project" value="InterPro"/>
</dbReference>
<dbReference type="Gene3D" id="1.10.630.10">
    <property type="entry name" value="Cytochrome P450"/>
    <property type="match status" value="1"/>
</dbReference>
<keyword evidence="6" id="KW-0503">Monooxygenase</keyword>
<dbReference type="Proteomes" id="UP000566819">
    <property type="component" value="Unassembled WGS sequence"/>
</dbReference>
<dbReference type="PANTHER" id="PTHR24305:SF175">
    <property type="entry name" value="CYTOCHROME P450 MONOOXYGENASE PKFB"/>
    <property type="match status" value="1"/>
</dbReference>
<evidence type="ECO:0000256" key="4">
    <source>
        <dbReference type="ARBA" id="ARBA00023002"/>
    </source>
</evidence>
<dbReference type="AlphaFoldDB" id="A0A8H4REF0"/>
<comment type="caution">
    <text evidence="8">The sequence shown here is derived from an EMBL/GenBank/DDBJ whole genome shotgun (WGS) entry which is preliminary data.</text>
</comment>
<dbReference type="OrthoDB" id="415825at2759"/>
<dbReference type="GO" id="GO:0005506">
    <property type="term" value="F:iron ion binding"/>
    <property type="evidence" value="ECO:0007669"/>
    <property type="project" value="InterPro"/>
</dbReference>
<dbReference type="GO" id="GO:0004497">
    <property type="term" value="F:monooxygenase activity"/>
    <property type="evidence" value="ECO:0007669"/>
    <property type="project" value="UniProtKB-KW"/>
</dbReference>
<evidence type="ECO:0000256" key="5">
    <source>
        <dbReference type="ARBA" id="ARBA00023004"/>
    </source>
</evidence>
<keyword evidence="4" id="KW-0560">Oxidoreductase</keyword>
<keyword evidence="2" id="KW-0349">Heme</keyword>
<keyword evidence="5" id="KW-0408">Iron</keyword>
<dbReference type="Pfam" id="PF01565">
    <property type="entry name" value="FAD_binding_4"/>
    <property type="match status" value="1"/>
</dbReference>
<protein>
    <recommendedName>
        <fullName evidence="7">FAD-binding PCMH-type domain-containing protein</fullName>
    </recommendedName>
</protein>
<dbReference type="Gene3D" id="3.30.465.10">
    <property type="match status" value="1"/>
</dbReference>
<dbReference type="PROSITE" id="PS51387">
    <property type="entry name" value="FAD_PCMH"/>
    <property type="match status" value="1"/>
</dbReference>
<proteinExistence type="predicted"/>
<dbReference type="InterPro" id="IPR006094">
    <property type="entry name" value="Oxid_FAD_bind_N"/>
</dbReference>
<evidence type="ECO:0000256" key="1">
    <source>
        <dbReference type="ARBA" id="ARBA00001971"/>
    </source>
</evidence>
<evidence type="ECO:0000313" key="8">
    <source>
        <dbReference type="EMBL" id="KAF4628595.1"/>
    </source>
</evidence>
<organism evidence="8 9">
    <name type="scientific">Cudoniella acicularis</name>
    <dbReference type="NCBI Taxonomy" id="354080"/>
    <lineage>
        <taxon>Eukaryota</taxon>
        <taxon>Fungi</taxon>
        <taxon>Dikarya</taxon>
        <taxon>Ascomycota</taxon>
        <taxon>Pezizomycotina</taxon>
        <taxon>Leotiomycetes</taxon>
        <taxon>Helotiales</taxon>
        <taxon>Tricladiaceae</taxon>
        <taxon>Cudoniella</taxon>
    </lineage>
</organism>